<dbReference type="PROSITE" id="PS00455">
    <property type="entry name" value="AMP_BINDING"/>
    <property type="match status" value="1"/>
</dbReference>
<gene>
    <name evidence="5" type="ORF">GIY30_00425</name>
</gene>
<keyword evidence="2" id="KW-0436">Ligase</keyword>
<keyword evidence="6" id="KW-1185">Reference proteome</keyword>
<dbReference type="InterPro" id="IPR000873">
    <property type="entry name" value="AMP-dep_synth/lig_dom"/>
</dbReference>
<dbReference type="PANTHER" id="PTHR43767">
    <property type="entry name" value="LONG-CHAIN-FATTY-ACID--COA LIGASE"/>
    <property type="match status" value="1"/>
</dbReference>
<name>A0A6L7GMS8_9ACTN</name>
<feature type="domain" description="AMP-dependent synthetase/ligase" evidence="3">
    <location>
        <begin position="8"/>
        <end position="360"/>
    </location>
</feature>
<evidence type="ECO:0000259" key="4">
    <source>
        <dbReference type="Pfam" id="PF13193"/>
    </source>
</evidence>
<evidence type="ECO:0000256" key="1">
    <source>
        <dbReference type="ARBA" id="ARBA00006432"/>
    </source>
</evidence>
<dbReference type="AlphaFoldDB" id="A0A6L7GMS8"/>
<reference evidence="5 6" key="1">
    <citation type="submission" date="2019-11" db="EMBL/GenBank/DDBJ databases">
        <title>Gordonia sp. nov., a novel actinobacterium isolated from mangrove soil in Hainan.</title>
        <authorList>
            <person name="Huang X."/>
            <person name="Xie Y."/>
            <person name="Chu X."/>
            <person name="Xiao K."/>
        </authorList>
    </citation>
    <scope>NUCLEOTIDE SEQUENCE [LARGE SCALE GENOMIC DNA]</scope>
    <source>
        <strain evidence="5 6">HNM0687</strain>
    </source>
</reference>
<dbReference type="InterPro" id="IPR050237">
    <property type="entry name" value="ATP-dep_AMP-bd_enzyme"/>
</dbReference>
<dbReference type="GO" id="GO:0016877">
    <property type="term" value="F:ligase activity, forming carbon-sulfur bonds"/>
    <property type="evidence" value="ECO:0007669"/>
    <property type="project" value="UniProtKB-ARBA"/>
</dbReference>
<evidence type="ECO:0000313" key="5">
    <source>
        <dbReference type="EMBL" id="MXP19828.1"/>
    </source>
</evidence>
<evidence type="ECO:0000259" key="3">
    <source>
        <dbReference type="Pfam" id="PF00501"/>
    </source>
</evidence>
<feature type="domain" description="AMP-binding enzyme C-terminal" evidence="4">
    <location>
        <begin position="410"/>
        <end position="485"/>
    </location>
</feature>
<dbReference type="EMBL" id="WMBR01000001">
    <property type="protein sequence ID" value="MXP19828.1"/>
    <property type="molecule type" value="Genomic_DNA"/>
</dbReference>
<dbReference type="Pfam" id="PF13193">
    <property type="entry name" value="AMP-binding_C"/>
    <property type="match status" value="1"/>
</dbReference>
<accession>A0A6L7GMS8</accession>
<comment type="similarity">
    <text evidence="1">Belongs to the ATP-dependent AMP-binding enzyme family.</text>
</comment>
<proteinExistence type="inferred from homology"/>
<dbReference type="FunFam" id="3.30.300.30:FF:000008">
    <property type="entry name" value="2,3-dihydroxybenzoate-AMP ligase"/>
    <property type="match status" value="1"/>
</dbReference>
<dbReference type="InterPro" id="IPR042099">
    <property type="entry name" value="ANL_N_sf"/>
</dbReference>
<dbReference type="Gene3D" id="3.30.300.30">
    <property type="match status" value="1"/>
</dbReference>
<organism evidence="5 6">
    <name type="scientific">Gordonia mangrovi</name>
    <dbReference type="NCBI Taxonomy" id="2665643"/>
    <lineage>
        <taxon>Bacteria</taxon>
        <taxon>Bacillati</taxon>
        <taxon>Actinomycetota</taxon>
        <taxon>Actinomycetes</taxon>
        <taxon>Mycobacteriales</taxon>
        <taxon>Gordoniaceae</taxon>
        <taxon>Gordonia</taxon>
    </lineage>
</organism>
<evidence type="ECO:0000256" key="2">
    <source>
        <dbReference type="ARBA" id="ARBA00022598"/>
    </source>
</evidence>
<dbReference type="InterPro" id="IPR020845">
    <property type="entry name" value="AMP-binding_CS"/>
</dbReference>
<protein>
    <submittedName>
        <fullName evidence="5">AMP-binding protein</fullName>
    </submittedName>
</protein>
<dbReference type="Gene3D" id="3.40.50.12780">
    <property type="entry name" value="N-terminal domain of ligase-like"/>
    <property type="match status" value="1"/>
</dbReference>
<comment type="caution">
    <text evidence="5">The sequence shown here is derived from an EMBL/GenBank/DDBJ whole genome shotgun (WGS) entry which is preliminary data.</text>
</comment>
<evidence type="ECO:0000313" key="6">
    <source>
        <dbReference type="Proteomes" id="UP000475545"/>
    </source>
</evidence>
<dbReference type="Pfam" id="PF00501">
    <property type="entry name" value="AMP-binding"/>
    <property type="match status" value="1"/>
</dbReference>
<dbReference type="CDD" id="cd05936">
    <property type="entry name" value="FC-FACS_FadD_like"/>
    <property type="match status" value="1"/>
</dbReference>
<dbReference type="Proteomes" id="UP000475545">
    <property type="component" value="Unassembled WGS sequence"/>
</dbReference>
<sequence>MTLIDNLRHTTERHPAAVAVRMDDTEITYAEIKSLAARTARWLRDLGVAPGDRVAVSMPNLLHMPVIYYGILWAGGVVVPMNPLYKAREFAHVLADSGATAFFAWNGVAEQAAKGAADAGVTFVEVDPSNFLYEVLSHAATRATPRADDDTAVILYTSGTTGAPKGAELTHSNMTKNAETCAAETLLGLAAGDVVFGGLPLFHVFGQTVMMNTAFLTGATLTLLPRFEPRRALEIIERDKVTHMGGVPTMYVALAQFPDHAQFNTSSLTRCVSGGAALPVEVLSAFDETYGASILEGYGLSETSAAATFNHAGRVRKPGSVGQPIEGVELKLVDPDWNEVPEGSDGEIVIKGHNVMKGYFNNPNATDSVMHNGWFRTGDIGRRDEDGYYYIVDRAKDMIIRGGYNVYPREIEEVLYTHPAVGSAAVVGIPSQMHGEEIAAVITLKPGMSVTEDEISEFAKERVAAYKYPRVVRIVDALPLGPTGKILKREITVG</sequence>
<dbReference type="InterPro" id="IPR045851">
    <property type="entry name" value="AMP-bd_C_sf"/>
</dbReference>
<dbReference type="SUPFAM" id="SSF56801">
    <property type="entry name" value="Acetyl-CoA synthetase-like"/>
    <property type="match status" value="1"/>
</dbReference>
<dbReference type="InterPro" id="IPR025110">
    <property type="entry name" value="AMP-bd_C"/>
</dbReference>
<dbReference type="PANTHER" id="PTHR43767:SF12">
    <property type="entry name" value="AMP-DEPENDENT SYNTHETASE AND LIGASE"/>
    <property type="match status" value="1"/>
</dbReference>
<dbReference type="RefSeq" id="WP_160900021.1">
    <property type="nucleotide sequence ID" value="NZ_CP102850.1"/>
</dbReference>